<feature type="region of interest" description="Disordered" evidence="1">
    <location>
        <begin position="304"/>
        <end position="368"/>
    </location>
</feature>
<evidence type="ECO:0000313" key="4">
    <source>
        <dbReference type="EMBL" id="VDM49492.1"/>
    </source>
</evidence>
<protein>
    <submittedName>
        <fullName evidence="6">Coronin</fullName>
    </submittedName>
</protein>
<feature type="transmembrane region" description="Helical" evidence="2">
    <location>
        <begin position="6"/>
        <end position="36"/>
    </location>
</feature>
<evidence type="ECO:0000256" key="2">
    <source>
        <dbReference type="SAM" id="Phobius"/>
    </source>
</evidence>
<dbReference type="EMBL" id="UYWY01025205">
    <property type="protein sequence ID" value="VDM49492.1"/>
    <property type="molecule type" value="Genomic_DNA"/>
</dbReference>
<evidence type="ECO:0000313" key="6">
    <source>
        <dbReference type="WBParaSite" id="TCNE_0001817501-mRNA-1"/>
    </source>
</evidence>
<proteinExistence type="predicted"/>
<dbReference type="WBParaSite" id="TCNE_0001817501-mRNA-1">
    <property type="protein sequence ID" value="TCNE_0001817501-mRNA-1"/>
    <property type="gene ID" value="TCNE_0001817501"/>
</dbReference>
<accession>A0A183VBQ1</accession>
<feature type="chain" id="PRO_5044553725" evidence="3">
    <location>
        <begin position="21"/>
        <end position="466"/>
    </location>
</feature>
<name>A0A183VBQ1_TOXCA</name>
<sequence>MVMAALWLAVVNYLVPAVHSCLLTSICFLLIFHILLCAKTKKAKSESGVLKQNQKQNPNKITTVAVTDDSKELEADDPDLISRAPEIAAGEADDLQSNRRMPNDHHIPVTNATFALPRENTQADKKDQISPASTILLSISRQHIARSGGAKLEQQPEVLSEEKETQSERAQKFEQNEQAREHEQLERSQKPKQVENKDRHQNIDKDAKVGKTEMKKAESNKGFVLIIERTQRHRGDDMHSTESTPPQSCTTQVTDNPPTDWSQTSSEPCSVTGIAAATQMSQDELQKASAESVENKYLTHMTSIGRNADNVGLSGQNTPMTSASRSAKSPRTNANKTRPPKGEQRWEKRGKSLRSNEKCPQKSTWMPESQHGNVLAGIKESHSLIQLQTTQSEPLPEEVDKKQHSCTAKEVEKMQRCVAPQKAEKTLLNAFSMRHFGNTEWVPVDFGANDGATLPPLDDMNELVEY</sequence>
<keyword evidence="5" id="KW-1185">Reference proteome</keyword>
<evidence type="ECO:0000256" key="1">
    <source>
        <dbReference type="SAM" id="MobiDB-lite"/>
    </source>
</evidence>
<keyword evidence="2" id="KW-0472">Membrane</keyword>
<feature type="compositionally biased region" description="Polar residues" evidence="1">
    <location>
        <begin position="241"/>
        <end position="269"/>
    </location>
</feature>
<dbReference type="AlphaFoldDB" id="A0A183VBQ1"/>
<feature type="signal peptide" evidence="3">
    <location>
        <begin position="1"/>
        <end position="20"/>
    </location>
</feature>
<feature type="compositionally biased region" description="Basic and acidic residues" evidence="1">
    <location>
        <begin position="340"/>
        <end position="360"/>
    </location>
</feature>
<feature type="compositionally biased region" description="Polar residues" evidence="1">
    <location>
        <begin position="313"/>
        <end position="336"/>
    </location>
</feature>
<organism evidence="5 6">
    <name type="scientific">Toxocara canis</name>
    <name type="common">Canine roundworm</name>
    <dbReference type="NCBI Taxonomy" id="6265"/>
    <lineage>
        <taxon>Eukaryota</taxon>
        <taxon>Metazoa</taxon>
        <taxon>Ecdysozoa</taxon>
        <taxon>Nematoda</taxon>
        <taxon>Chromadorea</taxon>
        <taxon>Rhabditida</taxon>
        <taxon>Spirurina</taxon>
        <taxon>Ascaridomorpha</taxon>
        <taxon>Ascaridoidea</taxon>
        <taxon>Toxocaridae</taxon>
        <taxon>Toxocara</taxon>
    </lineage>
</organism>
<feature type="compositionally biased region" description="Basic and acidic residues" evidence="1">
    <location>
        <begin position="229"/>
        <end position="240"/>
    </location>
</feature>
<keyword evidence="2" id="KW-0812">Transmembrane</keyword>
<gene>
    <name evidence="4" type="ORF">TCNE_LOCUS18171</name>
</gene>
<keyword evidence="2" id="KW-1133">Transmembrane helix</keyword>
<dbReference type="Proteomes" id="UP000050794">
    <property type="component" value="Unassembled WGS sequence"/>
</dbReference>
<feature type="region of interest" description="Disordered" evidence="1">
    <location>
        <begin position="147"/>
        <end position="291"/>
    </location>
</feature>
<keyword evidence="3" id="KW-0732">Signal</keyword>
<evidence type="ECO:0000256" key="3">
    <source>
        <dbReference type="SAM" id="SignalP"/>
    </source>
</evidence>
<reference evidence="4 5" key="2">
    <citation type="submission" date="2018-11" db="EMBL/GenBank/DDBJ databases">
        <authorList>
            <consortium name="Pathogen Informatics"/>
        </authorList>
    </citation>
    <scope>NUCLEOTIDE SEQUENCE [LARGE SCALE GENOMIC DNA]</scope>
</reference>
<evidence type="ECO:0000313" key="5">
    <source>
        <dbReference type="Proteomes" id="UP000050794"/>
    </source>
</evidence>
<reference evidence="6" key="1">
    <citation type="submission" date="2016-06" db="UniProtKB">
        <authorList>
            <consortium name="WormBaseParasite"/>
        </authorList>
    </citation>
    <scope>IDENTIFICATION</scope>
</reference>
<feature type="compositionally biased region" description="Basic and acidic residues" evidence="1">
    <location>
        <begin position="160"/>
        <end position="219"/>
    </location>
</feature>